<dbReference type="PATRIC" id="fig|1131731.3.peg.4106"/>
<feature type="domain" description="Glycosyltransferase subfamily 4-like N-terminal" evidence="3">
    <location>
        <begin position="29"/>
        <end position="192"/>
    </location>
</feature>
<feature type="domain" description="Glycosyl transferase family 1" evidence="2">
    <location>
        <begin position="205"/>
        <end position="363"/>
    </location>
</feature>
<dbReference type="RefSeq" id="WP_003333269.1">
    <property type="nucleotide sequence ID" value="NZ_AJLR01000152.1"/>
</dbReference>
<gene>
    <name evidence="4" type="ORF">BAZO_20133</name>
</gene>
<keyword evidence="1 4" id="KW-0808">Transferase</keyword>
<dbReference type="Pfam" id="PF00534">
    <property type="entry name" value="Glycos_transf_1"/>
    <property type="match status" value="1"/>
</dbReference>
<sequence>MKIVHVVIGNSYTDGWAYQENLLPEAHYRLGHKVTVIASTENSLEKEKIYTSGEVYNINGVKIIRLKPDKQFLNARFSIHSNLYNSVVQENADLIFIHGLNFLSLSIVKKIKESNPKCIIFADTHADQFNSILRYKLVNEFLIHKGIWKFVIQSNISYIDKVYYTSSATKSFAETMYNIPSSKLTFLPMGGDVTSRKIENKIEIKKKVREKYKIMENDFLLVSGGRFDRRKNIDKLLSAVKNIDNSNLKVLVFGKFQDEAYEKEVNEIIGSDKRVKFIGWLSSEETTDIFLSADLGVFPGTQSIIWRNAVSCGLPLICRYTMGAEQIDVNGNAIHMFTDDVWAWTQMLENVITIPEFLEKLRARTLEYGVPFFDNERIAQSIMDDSIKIRNTEKI</sequence>
<evidence type="ECO:0000259" key="2">
    <source>
        <dbReference type="Pfam" id="PF00534"/>
    </source>
</evidence>
<evidence type="ECO:0000313" key="4">
    <source>
        <dbReference type="EMBL" id="EKN62762.1"/>
    </source>
</evidence>
<name>K6CR80_SCHAZ</name>
<dbReference type="GO" id="GO:0016757">
    <property type="term" value="F:glycosyltransferase activity"/>
    <property type="evidence" value="ECO:0007669"/>
    <property type="project" value="InterPro"/>
</dbReference>
<reference evidence="4 5" key="1">
    <citation type="journal article" date="2012" name="Front. Microbiol.">
        <title>Redundancy and modularity in membrane-associated dissimilatory nitrate reduction in Bacillus.</title>
        <authorList>
            <person name="Heylen K."/>
            <person name="Keltjens J."/>
        </authorList>
    </citation>
    <scope>NUCLEOTIDE SEQUENCE [LARGE SCALE GENOMIC DNA]</scope>
    <source>
        <strain evidence="4 5">LMG 9581</strain>
    </source>
</reference>
<dbReference type="InterPro" id="IPR001296">
    <property type="entry name" value="Glyco_trans_1"/>
</dbReference>
<proteinExistence type="predicted"/>
<dbReference type="Proteomes" id="UP000006315">
    <property type="component" value="Unassembled WGS sequence"/>
</dbReference>
<dbReference type="AlphaFoldDB" id="K6CR80"/>
<organism evidence="4 5">
    <name type="scientific">Schinkia azotoformans LMG 9581</name>
    <dbReference type="NCBI Taxonomy" id="1131731"/>
    <lineage>
        <taxon>Bacteria</taxon>
        <taxon>Bacillati</taxon>
        <taxon>Bacillota</taxon>
        <taxon>Bacilli</taxon>
        <taxon>Bacillales</taxon>
        <taxon>Bacillaceae</taxon>
        <taxon>Calidifontibacillus/Schinkia group</taxon>
        <taxon>Schinkia</taxon>
    </lineage>
</organism>
<protein>
    <submittedName>
        <fullName evidence="4">Group 1 glycosyl transferase</fullName>
    </submittedName>
</protein>
<evidence type="ECO:0000259" key="3">
    <source>
        <dbReference type="Pfam" id="PF13439"/>
    </source>
</evidence>
<dbReference type="SUPFAM" id="SSF53756">
    <property type="entry name" value="UDP-Glycosyltransferase/glycogen phosphorylase"/>
    <property type="match status" value="1"/>
</dbReference>
<dbReference type="Gene3D" id="3.40.50.2000">
    <property type="entry name" value="Glycogen Phosphorylase B"/>
    <property type="match status" value="2"/>
</dbReference>
<accession>K6CR80</accession>
<keyword evidence="5" id="KW-1185">Reference proteome</keyword>
<evidence type="ECO:0000256" key="1">
    <source>
        <dbReference type="ARBA" id="ARBA00022679"/>
    </source>
</evidence>
<dbReference type="EMBL" id="AJLR01000152">
    <property type="protein sequence ID" value="EKN62762.1"/>
    <property type="molecule type" value="Genomic_DNA"/>
</dbReference>
<dbReference type="PANTHER" id="PTHR46401">
    <property type="entry name" value="GLYCOSYLTRANSFERASE WBBK-RELATED"/>
    <property type="match status" value="1"/>
</dbReference>
<evidence type="ECO:0000313" key="5">
    <source>
        <dbReference type="Proteomes" id="UP000006315"/>
    </source>
</evidence>
<dbReference type="PANTHER" id="PTHR46401:SF2">
    <property type="entry name" value="GLYCOSYLTRANSFERASE WBBK-RELATED"/>
    <property type="match status" value="1"/>
</dbReference>
<dbReference type="GO" id="GO:0009103">
    <property type="term" value="P:lipopolysaccharide biosynthetic process"/>
    <property type="evidence" value="ECO:0007669"/>
    <property type="project" value="TreeGrafter"/>
</dbReference>
<comment type="caution">
    <text evidence="4">The sequence shown here is derived from an EMBL/GenBank/DDBJ whole genome shotgun (WGS) entry which is preliminary data.</text>
</comment>
<dbReference type="InterPro" id="IPR028098">
    <property type="entry name" value="Glyco_trans_4-like_N"/>
</dbReference>
<dbReference type="STRING" id="1131731.BAZO_20133"/>
<dbReference type="Pfam" id="PF13439">
    <property type="entry name" value="Glyco_transf_4"/>
    <property type="match status" value="1"/>
</dbReference>
<dbReference type="CDD" id="cd03801">
    <property type="entry name" value="GT4_PimA-like"/>
    <property type="match status" value="1"/>
</dbReference>